<reference evidence="2 3" key="1">
    <citation type="submission" date="2018-05" db="EMBL/GenBank/DDBJ databases">
        <title>Streptomyces venezuelae.</title>
        <authorList>
            <person name="Kim W."/>
            <person name="Lee N."/>
            <person name="Cho B.-K."/>
        </authorList>
    </citation>
    <scope>NUCLEOTIDE SEQUENCE [LARGE SCALE GENOMIC DNA]</scope>
    <source>
        <strain evidence="2 3">ATCC 21782</strain>
    </source>
</reference>
<dbReference type="EMBL" id="CP029190">
    <property type="protein sequence ID" value="QES52032.1"/>
    <property type="molecule type" value="Genomic_DNA"/>
</dbReference>
<proteinExistence type="predicted"/>
<evidence type="ECO:0000256" key="1">
    <source>
        <dbReference type="SAM" id="MobiDB-lite"/>
    </source>
</evidence>
<accession>A0A5P2DA47</accession>
<gene>
    <name evidence="2" type="ORF">DEJ50_33675</name>
</gene>
<organism evidence="2 3">
    <name type="scientific">Streptomyces venezuelae</name>
    <dbReference type="NCBI Taxonomy" id="54571"/>
    <lineage>
        <taxon>Bacteria</taxon>
        <taxon>Bacillati</taxon>
        <taxon>Actinomycetota</taxon>
        <taxon>Actinomycetes</taxon>
        <taxon>Kitasatosporales</taxon>
        <taxon>Streptomycetaceae</taxon>
        <taxon>Streptomyces</taxon>
    </lineage>
</organism>
<evidence type="ECO:0000313" key="2">
    <source>
        <dbReference type="EMBL" id="QES52032.1"/>
    </source>
</evidence>
<dbReference type="AlphaFoldDB" id="A0A5P2DA47"/>
<name>A0A5P2DA47_STRVZ</name>
<sequence>MSARNGRRASGPAPGTGRHQRGHPIPQVVRNKISTRSGHPADQDRRAYDPQLNSFSNDQLVAFRIHPGRGHQG</sequence>
<protein>
    <submittedName>
        <fullName evidence="2">Uncharacterized protein</fullName>
    </submittedName>
</protein>
<feature type="compositionally biased region" description="Basic and acidic residues" evidence="1">
    <location>
        <begin position="39"/>
        <end position="48"/>
    </location>
</feature>
<feature type="region of interest" description="Disordered" evidence="1">
    <location>
        <begin position="1"/>
        <end position="73"/>
    </location>
</feature>
<dbReference type="Proteomes" id="UP000325211">
    <property type="component" value="Chromosome"/>
</dbReference>
<evidence type="ECO:0000313" key="3">
    <source>
        <dbReference type="Proteomes" id="UP000325211"/>
    </source>
</evidence>